<dbReference type="Pfam" id="PF08813">
    <property type="entry name" value="Phage_tail_3"/>
    <property type="match status" value="1"/>
</dbReference>
<name>A0A5P3VL80_9BURK</name>
<dbReference type="AlphaFoldDB" id="A0A5P3VL80"/>
<sequence>MPSTAISAQGSKLEVSGTTGSAKTITAVAVGSPTILTSAAHGLTNGDVVTLAALTGADAGLLNGKTVVVKNVTTNTFAVDIDTTGKTVTAGSGTATPVTWTQIKNLVSFSGFDGQASELDVTDLDSTAKEFMLGLQDWGTFSFDVNRDFDDAGQQAVDAAKRAGAQKAYKLTLPNGKTKTFDAYCKNSPLEGGVDQVLKTSGVTLRITGDVVDA</sequence>
<proteinExistence type="predicted"/>
<gene>
    <name evidence="1" type="ORF">D2917_23830</name>
</gene>
<dbReference type="RefSeq" id="WP_151072175.1">
    <property type="nucleotide sequence ID" value="NZ_CP032519.1"/>
</dbReference>
<dbReference type="EMBL" id="CP032519">
    <property type="protein sequence ID" value="QEZ47184.1"/>
    <property type="molecule type" value="Genomic_DNA"/>
</dbReference>
<protein>
    <submittedName>
        <fullName evidence="1">Phage tail protein</fullName>
    </submittedName>
</protein>
<dbReference type="InterPro" id="IPR014918">
    <property type="entry name" value="Phage_tail_3"/>
</dbReference>
<organism evidence="1 2">
    <name type="scientific">Cupriavidus oxalaticus</name>
    <dbReference type="NCBI Taxonomy" id="96344"/>
    <lineage>
        <taxon>Bacteria</taxon>
        <taxon>Pseudomonadati</taxon>
        <taxon>Pseudomonadota</taxon>
        <taxon>Betaproteobacteria</taxon>
        <taxon>Burkholderiales</taxon>
        <taxon>Burkholderiaceae</taxon>
        <taxon>Cupriavidus</taxon>
    </lineage>
</organism>
<accession>A0A5P3VL80</accession>
<dbReference type="Proteomes" id="UP000325743">
    <property type="component" value="Chromosome 2"/>
</dbReference>
<dbReference type="Gene3D" id="4.10.410.40">
    <property type="match status" value="1"/>
</dbReference>
<evidence type="ECO:0000313" key="1">
    <source>
        <dbReference type="EMBL" id="QEZ47184.1"/>
    </source>
</evidence>
<evidence type="ECO:0000313" key="2">
    <source>
        <dbReference type="Proteomes" id="UP000325743"/>
    </source>
</evidence>
<reference evidence="1 2" key="1">
    <citation type="submission" date="2018-09" db="EMBL/GenBank/DDBJ databases">
        <title>Complete genome sequence of Cupriavidus oxalaticus T2, a bacterium capable of phenol tolerance and degradation.</title>
        <authorList>
            <person name="Yan J."/>
        </authorList>
    </citation>
    <scope>NUCLEOTIDE SEQUENCE [LARGE SCALE GENOMIC DNA]</scope>
    <source>
        <strain evidence="1 2">T2</strain>
    </source>
</reference>